<evidence type="ECO:0000259" key="1">
    <source>
        <dbReference type="PROSITE" id="PS50943"/>
    </source>
</evidence>
<sequence>MATKLKVKMVERDYTQGSLADAVGISNTSMSQIVREKTVPNLILAMKIAKKLDSTVEELWGHLLED</sequence>
<organism evidence="2 3">
    <name type="scientific">Alicyclobacillus fastidiosus</name>
    <dbReference type="NCBI Taxonomy" id="392011"/>
    <lineage>
        <taxon>Bacteria</taxon>
        <taxon>Bacillati</taxon>
        <taxon>Bacillota</taxon>
        <taxon>Bacilli</taxon>
        <taxon>Bacillales</taxon>
        <taxon>Alicyclobacillaceae</taxon>
        <taxon>Alicyclobacillus</taxon>
    </lineage>
</organism>
<evidence type="ECO:0000313" key="2">
    <source>
        <dbReference type="EMBL" id="MFB5192712.1"/>
    </source>
</evidence>
<comment type="caution">
    <text evidence="2">The sequence shown here is derived from an EMBL/GenBank/DDBJ whole genome shotgun (WGS) entry which is preliminary data.</text>
</comment>
<dbReference type="Gene3D" id="1.10.260.40">
    <property type="entry name" value="lambda repressor-like DNA-binding domains"/>
    <property type="match status" value="1"/>
</dbReference>
<evidence type="ECO:0000313" key="3">
    <source>
        <dbReference type="Proteomes" id="UP001579974"/>
    </source>
</evidence>
<protein>
    <submittedName>
        <fullName evidence="2">Helix-turn-helix domain-containing protein</fullName>
    </submittedName>
</protein>
<feature type="domain" description="HTH cro/C1-type" evidence="1">
    <location>
        <begin position="5"/>
        <end position="59"/>
    </location>
</feature>
<dbReference type="InterPro" id="IPR001387">
    <property type="entry name" value="Cro/C1-type_HTH"/>
</dbReference>
<dbReference type="SUPFAM" id="SSF47413">
    <property type="entry name" value="lambda repressor-like DNA-binding domains"/>
    <property type="match status" value="1"/>
</dbReference>
<dbReference type="InterPro" id="IPR010982">
    <property type="entry name" value="Lambda_DNA-bd_dom_sf"/>
</dbReference>
<name>A0ABV5AKA5_9BACL</name>
<dbReference type="EMBL" id="JBDXSU010000026">
    <property type="protein sequence ID" value="MFB5192712.1"/>
    <property type="molecule type" value="Genomic_DNA"/>
</dbReference>
<proteinExistence type="predicted"/>
<gene>
    <name evidence="2" type="ORF">KKP3000_001921</name>
</gene>
<dbReference type="Pfam" id="PF01381">
    <property type="entry name" value="HTH_3"/>
    <property type="match status" value="1"/>
</dbReference>
<dbReference type="Proteomes" id="UP001579974">
    <property type="component" value="Unassembled WGS sequence"/>
</dbReference>
<accession>A0ABV5AKA5</accession>
<dbReference type="RefSeq" id="WP_275474222.1">
    <property type="nucleotide sequence ID" value="NZ_CP162940.1"/>
</dbReference>
<reference evidence="2 3" key="1">
    <citation type="journal article" date="2024" name="Int. J. Mol. Sci.">
        <title>Exploration of Alicyclobacillus spp. Genome in Search of Antibiotic Resistance.</title>
        <authorList>
            <person name="Bucka-Kolendo J."/>
            <person name="Kiousi D.E."/>
            <person name="Dekowska A."/>
            <person name="Mikolajczuk-Szczyrba A."/>
            <person name="Karadedos D.M."/>
            <person name="Michael P."/>
            <person name="Galanis A."/>
            <person name="Sokolowska B."/>
        </authorList>
    </citation>
    <scope>NUCLEOTIDE SEQUENCE [LARGE SCALE GENOMIC DNA]</scope>
    <source>
        <strain evidence="2 3">KKP 3000</strain>
    </source>
</reference>
<dbReference type="PROSITE" id="PS50943">
    <property type="entry name" value="HTH_CROC1"/>
    <property type="match status" value="1"/>
</dbReference>
<keyword evidence="3" id="KW-1185">Reference proteome</keyword>
<dbReference type="SMART" id="SM00530">
    <property type="entry name" value="HTH_XRE"/>
    <property type="match status" value="1"/>
</dbReference>
<dbReference type="CDD" id="cd00093">
    <property type="entry name" value="HTH_XRE"/>
    <property type="match status" value="1"/>
</dbReference>